<organism evidence="2 3">
    <name type="scientific">Candidatus Berkelbacteria bacterium RIFOXYA2_FULL_43_10</name>
    <dbReference type="NCBI Taxonomy" id="1797472"/>
    <lineage>
        <taxon>Bacteria</taxon>
        <taxon>Candidatus Berkelbacteria</taxon>
    </lineage>
</organism>
<gene>
    <name evidence="2" type="ORF">A2215_00335</name>
</gene>
<dbReference type="Proteomes" id="UP000178583">
    <property type="component" value="Unassembled WGS sequence"/>
</dbReference>
<reference evidence="2 3" key="1">
    <citation type="journal article" date="2016" name="Nat. Commun.">
        <title>Thousands of microbial genomes shed light on interconnected biogeochemical processes in an aquifer system.</title>
        <authorList>
            <person name="Anantharaman K."/>
            <person name="Brown C.T."/>
            <person name="Hug L.A."/>
            <person name="Sharon I."/>
            <person name="Castelle C.J."/>
            <person name="Probst A.J."/>
            <person name="Thomas B.C."/>
            <person name="Singh A."/>
            <person name="Wilkins M.J."/>
            <person name="Karaoz U."/>
            <person name="Brodie E.L."/>
            <person name="Williams K.H."/>
            <person name="Hubbard S.S."/>
            <person name="Banfield J.F."/>
        </authorList>
    </citation>
    <scope>NUCLEOTIDE SEQUENCE [LARGE SCALE GENOMIC DNA]</scope>
</reference>
<evidence type="ECO:0000256" key="1">
    <source>
        <dbReference type="SAM" id="MobiDB-lite"/>
    </source>
</evidence>
<dbReference type="AlphaFoldDB" id="A0A1F5ECD2"/>
<evidence type="ECO:0000313" key="3">
    <source>
        <dbReference type="Proteomes" id="UP000178583"/>
    </source>
</evidence>
<comment type="caution">
    <text evidence="2">The sequence shown here is derived from an EMBL/GenBank/DDBJ whole genome shotgun (WGS) entry which is preliminary data.</text>
</comment>
<dbReference type="EMBL" id="MEZY01000017">
    <property type="protein sequence ID" value="OGD65011.1"/>
    <property type="molecule type" value="Genomic_DNA"/>
</dbReference>
<feature type="compositionally biased region" description="Polar residues" evidence="1">
    <location>
        <begin position="71"/>
        <end position="80"/>
    </location>
</feature>
<accession>A0A1F5ECD2</accession>
<sequence>MVRAEMEKLKQEKKQESDKMSERDIAMSPPQPTPPAKNTGTDDVSPLRPFNPVGSSQPPAQTATTPPMQNVVPNQSNTPSPALPQQPASLGLTKEEAKQVTDPNINQDYGW</sequence>
<name>A0A1F5ECD2_9BACT</name>
<feature type="compositionally biased region" description="Low complexity" evidence="1">
    <location>
        <begin position="57"/>
        <end position="67"/>
    </location>
</feature>
<feature type="region of interest" description="Disordered" evidence="1">
    <location>
        <begin position="1"/>
        <end position="111"/>
    </location>
</feature>
<feature type="compositionally biased region" description="Polar residues" evidence="1">
    <location>
        <begin position="101"/>
        <end position="111"/>
    </location>
</feature>
<protein>
    <submittedName>
        <fullName evidence="2">Uncharacterized protein</fullName>
    </submittedName>
</protein>
<feature type="compositionally biased region" description="Basic and acidic residues" evidence="1">
    <location>
        <begin position="1"/>
        <end position="25"/>
    </location>
</feature>
<proteinExistence type="predicted"/>
<evidence type="ECO:0000313" key="2">
    <source>
        <dbReference type="EMBL" id="OGD65011.1"/>
    </source>
</evidence>